<protein>
    <submittedName>
        <fullName evidence="1">Uncharacterized protein</fullName>
    </submittedName>
</protein>
<dbReference type="Proteomes" id="UP000464620">
    <property type="component" value="Chromosome B09"/>
</dbReference>
<name>A0A6B9V309_ARAHY</name>
<dbReference type="EMBL" id="CP031001">
    <property type="protein sequence ID" value="QHN75793.1"/>
    <property type="molecule type" value="Genomic_DNA"/>
</dbReference>
<evidence type="ECO:0000313" key="2">
    <source>
        <dbReference type="Proteomes" id="UP000464620"/>
    </source>
</evidence>
<reference evidence="1 2" key="1">
    <citation type="submission" date="2020-01" db="EMBL/GenBank/DDBJ databases">
        <title>Genome sequence of Arachis hypogaea, cultivar Shitouqi.</title>
        <authorList>
            <person name="Zhuang W."/>
            <person name="Chen H."/>
            <person name="Varshney R."/>
            <person name="Wang D."/>
            <person name="Ming R."/>
        </authorList>
    </citation>
    <scope>NUCLEOTIDE SEQUENCE [LARGE SCALE GENOMIC DNA]</scope>
    <source>
        <tissue evidence="1">Young leaf</tissue>
    </source>
</reference>
<evidence type="ECO:0000313" key="1">
    <source>
        <dbReference type="EMBL" id="QHN75793.1"/>
    </source>
</evidence>
<proteinExistence type="predicted"/>
<gene>
    <name evidence="1" type="ORF">DS421_19g638340</name>
</gene>
<sequence length="91" mass="10560">MELISNLKHCNLQGHLKMLKQRVFLKVPPHYFRIRIAPSSGSANFQFLTQPVRITSYTQGIFIFVLKQLALCGEASVKYESLIYYIFRFGC</sequence>
<dbReference type="AlphaFoldDB" id="A0A6B9V309"/>
<organism evidence="1 2">
    <name type="scientific">Arachis hypogaea</name>
    <name type="common">Peanut</name>
    <dbReference type="NCBI Taxonomy" id="3818"/>
    <lineage>
        <taxon>Eukaryota</taxon>
        <taxon>Viridiplantae</taxon>
        <taxon>Streptophyta</taxon>
        <taxon>Embryophyta</taxon>
        <taxon>Tracheophyta</taxon>
        <taxon>Spermatophyta</taxon>
        <taxon>Magnoliopsida</taxon>
        <taxon>eudicotyledons</taxon>
        <taxon>Gunneridae</taxon>
        <taxon>Pentapetalae</taxon>
        <taxon>rosids</taxon>
        <taxon>fabids</taxon>
        <taxon>Fabales</taxon>
        <taxon>Fabaceae</taxon>
        <taxon>Papilionoideae</taxon>
        <taxon>50 kb inversion clade</taxon>
        <taxon>dalbergioids sensu lato</taxon>
        <taxon>Dalbergieae</taxon>
        <taxon>Pterocarpus clade</taxon>
        <taxon>Arachis</taxon>
    </lineage>
</organism>
<accession>A0A6B9V309</accession>